<keyword evidence="6" id="KW-1185">Reference proteome</keyword>
<evidence type="ECO:0000256" key="3">
    <source>
        <dbReference type="ARBA" id="ARBA00023014"/>
    </source>
</evidence>
<reference evidence="5 6" key="1">
    <citation type="submission" date="2020-06" db="EMBL/GenBank/DDBJ databases">
        <title>Mogibacterium timidum strain W9173 genomic sequence.</title>
        <authorList>
            <person name="Wade W.G."/>
            <person name="Johnston C.D."/>
            <person name="Chen T."/>
            <person name="Dewhirst F.E."/>
        </authorList>
    </citation>
    <scope>NUCLEOTIDE SEQUENCE [LARGE SCALE GENOMIC DNA]</scope>
    <source>
        <strain evidence="5 6">W9173</strain>
    </source>
</reference>
<dbReference type="SUPFAM" id="SSF54862">
    <property type="entry name" value="4Fe-4S ferredoxins"/>
    <property type="match status" value="1"/>
</dbReference>
<evidence type="ECO:0000259" key="4">
    <source>
        <dbReference type="PROSITE" id="PS51379"/>
    </source>
</evidence>
<dbReference type="PROSITE" id="PS51379">
    <property type="entry name" value="4FE4S_FER_2"/>
    <property type="match status" value="2"/>
</dbReference>
<sequence>MIEQKVYYDSSRCKGCLYCLHNCPTKAISLSGQTNENGYEMISINQEKCVSCGTCYVVCPDYALTVIKKAI</sequence>
<dbReference type="PANTHER" id="PTHR43122">
    <property type="entry name" value="FERREDOXIN SUBUNIT OF PYRUVATE:FLAVODOXIN OXIDOREDUCTASE-RELATED"/>
    <property type="match status" value="1"/>
</dbReference>
<protein>
    <submittedName>
        <fullName evidence="5">4Fe-4S binding protein</fullName>
    </submittedName>
</protein>
<dbReference type="AlphaFoldDB" id="A0A7Y8VQK7"/>
<gene>
    <name evidence="5" type="ORF">HW270_00500</name>
</gene>
<dbReference type="GO" id="GO:0046872">
    <property type="term" value="F:metal ion binding"/>
    <property type="evidence" value="ECO:0007669"/>
    <property type="project" value="UniProtKB-KW"/>
</dbReference>
<dbReference type="GO" id="GO:0051536">
    <property type="term" value="F:iron-sulfur cluster binding"/>
    <property type="evidence" value="ECO:0007669"/>
    <property type="project" value="UniProtKB-KW"/>
</dbReference>
<dbReference type="Proteomes" id="UP000526307">
    <property type="component" value="Unassembled WGS sequence"/>
</dbReference>
<dbReference type="Gene3D" id="3.30.70.20">
    <property type="match status" value="2"/>
</dbReference>
<comment type="caution">
    <text evidence="5">The sequence shown here is derived from an EMBL/GenBank/DDBJ whole genome shotgun (WGS) entry which is preliminary data.</text>
</comment>
<keyword evidence="1" id="KW-0479">Metal-binding</keyword>
<organism evidence="5 6">
    <name type="scientific">Mogibacterium timidum</name>
    <dbReference type="NCBI Taxonomy" id="35519"/>
    <lineage>
        <taxon>Bacteria</taxon>
        <taxon>Bacillati</taxon>
        <taxon>Bacillota</taxon>
        <taxon>Clostridia</taxon>
        <taxon>Peptostreptococcales</taxon>
        <taxon>Anaerovoracaceae</taxon>
        <taxon>Mogibacterium</taxon>
    </lineage>
</organism>
<feature type="domain" description="4Fe-4S ferredoxin-type" evidence="4">
    <location>
        <begin position="40"/>
        <end position="69"/>
    </location>
</feature>
<keyword evidence="2" id="KW-0408">Iron</keyword>
<dbReference type="RefSeq" id="WP_083844344.1">
    <property type="nucleotide sequence ID" value="NZ_CAJPUB010000006.1"/>
</dbReference>
<evidence type="ECO:0000313" key="6">
    <source>
        <dbReference type="Proteomes" id="UP000526307"/>
    </source>
</evidence>
<keyword evidence="3" id="KW-0411">Iron-sulfur</keyword>
<dbReference type="InterPro" id="IPR017900">
    <property type="entry name" value="4Fe4S_Fe_S_CS"/>
</dbReference>
<accession>A0A7Y8VQK7</accession>
<evidence type="ECO:0000256" key="2">
    <source>
        <dbReference type="ARBA" id="ARBA00023004"/>
    </source>
</evidence>
<dbReference type="PROSITE" id="PS00198">
    <property type="entry name" value="4FE4S_FER_1"/>
    <property type="match status" value="1"/>
</dbReference>
<name>A0A7Y8VQK7_9FIRM</name>
<dbReference type="PANTHER" id="PTHR43122:SF1">
    <property type="entry name" value="IRON-SULFUR-BINDING PROTEIN"/>
    <property type="match status" value="1"/>
</dbReference>
<evidence type="ECO:0000313" key="5">
    <source>
        <dbReference type="EMBL" id="NWO22570.1"/>
    </source>
</evidence>
<dbReference type="InterPro" id="IPR017896">
    <property type="entry name" value="4Fe4S_Fe-S-bd"/>
</dbReference>
<dbReference type="EMBL" id="JABXYR010000001">
    <property type="protein sequence ID" value="NWO22570.1"/>
    <property type="molecule type" value="Genomic_DNA"/>
</dbReference>
<proteinExistence type="predicted"/>
<feature type="domain" description="4Fe-4S ferredoxin-type" evidence="4">
    <location>
        <begin position="4"/>
        <end position="33"/>
    </location>
</feature>
<dbReference type="Pfam" id="PF12838">
    <property type="entry name" value="Fer4_7"/>
    <property type="match status" value="1"/>
</dbReference>
<evidence type="ECO:0000256" key="1">
    <source>
        <dbReference type="ARBA" id="ARBA00022723"/>
    </source>
</evidence>